<keyword evidence="5" id="KW-1185">Reference proteome</keyword>
<feature type="domain" description="Anaphase-promoting complex subunit 4-like WD40" evidence="3">
    <location>
        <begin position="5"/>
        <end position="43"/>
    </location>
</feature>
<dbReference type="InterPro" id="IPR036322">
    <property type="entry name" value="WD40_repeat_dom_sf"/>
</dbReference>
<dbReference type="InterPro" id="IPR024977">
    <property type="entry name" value="Apc4-like_WD40_dom"/>
</dbReference>
<sequence length="339" mass="37601">MLSDYVTNIAWSPQGKTLAASSAAGEVALYSTPDKQIVKSLQPADGQSVDCLVFSQDGQFLAAGGQNGEVKIWRLQSEPELIRILKNDRTWIDRMRWSPSKNQLAFSTGRHVQVWNADRDEIETTLNFQTSSVQDITWHPQGESLAVAGYQEVKIWMVENWQDEPYLLPVDSASLVISWSPDGKYIASANLDRTITVLEWNNPLPWVMRGFPGKIRHLAWSDTATKSGAPLLAISCVEAIAVWEKEDLEWSAIVLSRHEDIVESIQFQPKSHLLASAGGDGLVCLWNQGKRLTQILDGASGGFSCLSWHPQDNQLAAGGKNGELIIWSKAMRGKGFGRR</sequence>
<dbReference type="PROSITE" id="PS50082">
    <property type="entry name" value="WD_REPEATS_2"/>
    <property type="match status" value="3"/>
</dbReference>
<protein>
    <submittedName>
        <fullName evidence="4">PD40 domain-containing protein</fullName>
    </submittedName>
</protein>
<dbReference type="Gene3D" id="2.130.10.10">
    <property type="entry name" value="YVTN repeat-like/Quinoprotein amine dehydrogenase"/>
    <property type="match status" value="2"/>
</dbReference>
<organism evidence="4 5">
    <name type="scientific">Anabaena azotica FACHB-119</name>
    <dbReference type="NCBI Taxonomy" id="947527"/>
    <lineage>
        <taxon>Bacteria</taxon>
        <taxon>Bacillati</taxon>
        <taxon>Cyanobacteriota</taxon>
        <taxon>Cyanophyceae</taxon>
        <taxon>Nostocales</taxon>
        <taxon>Nostocaceae</taxon>
        <taxon>Anabaena</taxon>
        <taxon>Anabaena azotica</taxon>
    </lineage>
</organism>
<comment type="caution">
    <text evidence="4">The sequence shown here is derived from an EMBL/GenBank/DDBJ whole genome shotgun (WGS) entry which is preliminary data.</text>
</comment>
<dbReference type="EMBL" id="JACJSG010000020">
    <property type="protein sequence ID" value="MBD2502083.1"/>
    <property type="molecule type" value="Genomic_DNA"/>
</dbReference>
<keyword evidence="1" id="KW-0853">WD repeat</keyword>
<proteinExistence type="predicted"/>
<reference evidence="4 5" key="1">
    <citation type="journal article" date="2020" name="ISME J.">
        <title>Comparative genomics reveals insights into cyanobacterial evolution and habitat adaptation.</title>
        <authorList>
            <person name="Chen M.Y."/>
            <person name="Teng W.K."/>
            <person name="Zhao L."/>
            <person name="Hu C.X."/>
            <person name="Zhou Y.K."/>
            <person name="Han B.P."/>
            <person name="Song L.R."/>
            <person name="Shu W.S."/>
        </authorList>
    </citation>
    <scope>NUCLEOTIDE SEQUENCE [LARGE SCALE GENOMIC DNA]</scope>
    <source>
        <strain evidence="4 5">FACHB-119</strain>
    </source>
</reference>
<evidence type="ECO:0000259" key="3">
    <source>
        <dbReference type="Pfam" id="PF12894"/>
    </source>
</evidence>
<dbReference type="Pfam" id="PF12894">
    <property type="entry name" value="ANAPC4_WD40"/>
    <property type="match status" value="1"/>
</dbReference>
<dbReference type="SMART" id="SM00320">
    <property type="entry name" value="WD40"/>
    <property type="match status" value="7"/>
</dbReference>
<gene>
    <name evidence="4" type="ORF">H6G83_15935</name>
</gene>
<dbReference type="Proteomes" id="UP000661112">
    <property type="component" value="Unassembled WGS sequence"/>
</dbReference>
<name>A0ABR8D4I9_9NOST</name>
<evidence type="ECO:0000313" key="5">
    <source>
        <dbReference type="Proteomes" id="UP000661112"/>
    </source>
</evidence>
<dbReference type="PANTHER" id="PTHR19920:SF0">
    <property type="entry name" value="CYTOSOLIC IRON-SULFUR PROTEIN ASSEMBLY PROTEIN CIAO1-RELATED"/>
    <property type="match status" value="1"/>
</dbReference>
<dbReference type="Pfam" id="PF08662">
    <property type="entry name" value="eIF2A"/>
    <property type="match status" value="1"/>
</dbReference>
<evidence type="ECO:0000259" key="2">
    <source>
        <dbReference type="Pfam" id="PF08662"/>
    </source>
</evidence>
<accession>A0ABR8D4I9</accession>
<dbReference type="InterPro" id="IPR013979">
    <property type="entry name" value="TIF_beta_prop-like"/>
</dbReference>
<dbReference type="InterPro" id="IPR001680">
    <property type="entry name" value="WD40_rpt"/>
</dbReference>
<dbReference type="PANTHER" id="PTHR19920">
    <property type="entry name" value="WD40 PROTEIN CIAO1"/>
    <property type="match status" value="1"/>
</dbReference>
<dbReference type="Pfam" id="PF00400">
    <property type="entry name" value="WD40"/>
    <property type="match status" value="3"/>
</dbReference>
<dbReference type="InterPro" id="IPR015943">
    <property type="entry name" value="WD40/YVTN_repeat-like_dom_sf"/>
</dbReference>
<feature type="repeat" description="WD" evidence="1">
    <location>
        <begin position="255"/>
        <end position="287"/>
    </location>
</feature>
<feature type="repeat" description="WD" evidence="1">
    <location>
        <begin position="42"/>
        <end position="83"/>
    </location>
</feature>
<dbReference type="SUPFAM" id="SSF50978">
    <property type="entry name" value="WD40 repeat-like"/>
    <property type="match status" value="1"/>
</dbReference>
<dbReference type="PROSITE" id="PS50294">
    <property type="entry name" value="WD_REPEATS_REGION"/>
    <property type="match status" value="2"/>
</dbReference>
<evidence type="ECO:0000313" key="4">
    <source>
        <dbReference type="EMBL" id="MBD2502083.1"/>
    </source>
</evidence>
<feature type="repeat" description="WD" evidence="1">
    <location>
        <begin position="296"/>
        <end position="328"/>
    </location>
</feature>
<feature type="domain" description="Translation initiation factor beta propellor-like" evidence="2">
    <location>
        <begin position="81"/>
        <end position="190"/>
    </location>
</feature>
<evidence type="ECO:0000256" key="1">
    <source>
        <dbReference type="PROSITE-ProRule" id="PRU00221"/>
    </source>
</evidence>